<evidence type="ECO:0000313" key="4">
    <source>
        <dbReference type="WormBase" id="B0001.8c"/>
    </source>
</evidence>
<dbReference type="EMBL" id="BX284604">
    <property type="protein sequence ID" value="CTQ86636.1"/>
    <property type="molecule type" value="Genomic_DNA"/>
</dbReference>
<dbReference type="RefSeq" id="NP_001299935.1">
    <property type="nucleotide sequence ID" value="NM_001313006.3"/>
</dbReference>
<dbReference type="Bgee" id="WBGene00007093">
    <property type="expression patterns" value="Expressed in germ line (C elegans) and 4 other cell types or tissues"/>
</dbReference>
<dbReference type="PANTHER" id="PTHR38607">
    <property type="entry name" value="PROTEIN CBG00180-RELATED"/>
    <property type="match status" value="1"/>
</dbReference>
<dbReference type="Proteomes" id="UP000001940">
    <property type="component" value="Chromosome IV"/>
</dbReference>
<dbReference type="ExpressionAtlas" id="A0A0K3ARG5">
    <property type="expression patterns" value="baseline and differential"/>
</dbReference>
<keyword evidence="3" id="KW-1185">Reference proteome</keyword>
<organism evidence="2 3">
    <name type="scientific">Caenorhabditis elegans</name>
    <dbReference type="NCBI Taxonomy" id="6239"/>
    <lineage>
        <taxon>Eukaryota</taxon>
        <taxon>Metazoa</taxon>
        <taxon>Ecdysozoa</taxon>
        <taxon>Nematoda</taxon>
        <taxon>Chromadorea</taxon>
        <taxon>Rhabditida</taxon>
        <taxon>Rhabditina</taxon>
        <taxon>Rhabditomorpha</taxon>
        <taxon>Rhabditoidea</taxon>
        <taxon>Rhabditidae</taxon>
        <taxon>Peloderinae</taxon>
        <taxon>Caenorhabditis</taxon>
    </lineage>
</organism>
<feature type="region of interest" description="Disordered" evidence="1">
    <location>
        <begin position="1"/>
        <end position="21"/>
    </location>
</feature>
<sequence>MPDVSKLNVSTRNPKPEKTPEQREINILKSRLNRIKELLLSFTKNEAVSSNMKIVNYENYEELMQLVNRTN</sequence>
<dbReference type="PANTHER" id="PTHR38607:SF1">
    <property type="entry name" value="MABP DOMAIN-CONTAINING PROTEIN-RELATED"/>
    <property type="match status" value="1"/>
</dbReference>
<dbReference type="AlphaFoldDB" id="A0A0K3ARG5"/>
<dbReference type="OrthoDB" id="5911171at2759"/>
<dbReference type="AGR" id="WB:WBGene00007093"/>
<evidence type="ECO:0000256" key="1">
    <source>
        <dbReference type="SAM" id="MobiDB-lite"/>
    </source>
</evidence>
<dbReference type="WormBase" id="B0001.8c">
    <property type="protein sequence ID" value="CE50840"/>
    <property type="gene ID" value="WBGene00007093"/>
</dbReference>
<name>A0A0K3ARG5_CAEEL</name>
<evidence type="ECO:0000313" key="2">
    <source>
        <dbReference type="EMBL" id="CTQ86636.1"/>
    </source>
</evidence>
<protein>
    <submittedName>
        <fullName evidence="2">GTP pyrophosphokinase</fullName>
    </submittedName>
</protein>
<dbReference type="SMR" id="A0A0K3ARG5"/>
<gene>
    <name evidence="2 4" type="ORF">B0001.8</name>
    <name evidence="2" type="ORF">CELE_B0001.8</name>
</gene>
<dbReference type="GeneID" id="178161"/>
<reference evidence="2 3" key="1">
    <citation type="journal article" date="1998" name="Science">
        <title>Genome sequence of the nematode C. elegans: a platform for investigating biology.</title>
        <authorList>
            <consortium name="The C. elegans sequencing consortium"/>
            <person name="Sulson J.E."/>
            <person name="Waterston R."/>
        </authorList>
    </citation>
    <scope>NUCLEOTIDE SEQUENCE [LARGE SCALE GENOMIC DNA]</scope>
    <source>
        <strain evidence="2 3">Bristol N2</strain>
    </source>
</reference>
<evidence type="ECO:0000313" key="3">
    <source>
        <dbReference type="Proteomes" id="UP000001940"/>
    </source>
</evidence>
<proteinExistence type="predicted"/>
<accession>A0A0K3ARG5</accession>
<dbReference type="CTD" id="178161"/>